<reference evidence="4" key="1">
    <citation type="journal article" date="2019" name="Int. J. Syst. Evol. Microbiol.">
        <title>The Global Catalogue of Microorganisms (GCM) 10K type strain sequencing project: providing services to taxonomists for standard genome sequencing and annotation.</title>
        <authorList>
            <consortium name="The Broad Institute Genomics Platform"/>
            <consortium name="The Broad Institute Genome Sequencing Center for Infectious Disease"/>
            <person name="Wu L."/>
            <person name="Ma J."/>
        </authorList>
    </citation>
    <scope>NUCLEOTIDE SEQUENCE [LARGE SCALE GENOMIC DNA]</scope>
    <source>
        <strain evidence="4">JCM 18014</strain>
    </source>
</reference>
<comment type="caution">
    <text evidence="3">The sequence shown here is derived from an EMBL/GenBank/DDBJ whole genome shotgun (WGS) entry which is preliminary data.</text>
</comment>
<organism evidence="3 4">
    <name type="scientific">Erythrobacter westpacificensis</name>
    <dbReference type="NCBI Taxonomy" id="1055231"/>
    <lineage>
        <taxon>Bacteria</taxon>
        <taxon>Pseudomonadati</taxon>
        <taxon>Pseudomonadota</taxon>
        <taxon>Alphaproteobacteria</taxon>
        <taxon>Sphingomonadales</taxon>
        <taxon>Erythrobacteraceae</taxon>
        <taxon>Erythrobacter/Porphyrobacter group</taxon>
        <taxon>Erythrobacter</taxon>
    </lineage>
</organism>
<evidence type="ECO:0000313" key="4">
    <source>
        <dbReference type="Proteomes" id="UP001500518"/>
    </source>
</evidence>
<evidence type="ECO:0000313" key="3">
    <source>
        <dbReference type="EMBL" id="GAA5060647.1"/>
    </source>
</evidence>
<dbReference type="Proteomes" id="UP001500518">
    <property type="component" value="Unassembled WGS sequence"/>
</dbReference>
<keyword evidence="2" id="KW-0732">Signal</keyword>
<evidence type="ECO:0000256" key="1">
    <source>
        <dbReference type="SAM" id="MobiDB-lite"/>
    </source>
</evidence>
<feature type="compositionally biased region" description="Low complexity" evidence="1">
    <location>
        <begin position="78"/>
        <end position="90"/>
    </location>
</feature>
<sequence>MRKSLGIAIGIAAIAVAQPSFAQDAAESAVILSGTGERTGAAARSLGANSAGAIDRATNALRETRSGGANRSRRDRGAAASQSPAAAVSTSHRVYYSGDPLEFMDVPTYRLSNGQSLRLSGSFIAIPPTECVKNCR</sequence>
<evidence type="ECO:0000256" key="2">
    <source>
        <dbReference type="SAM" id="SignalP"/>
    </source>
</evidence>
<feature type="chain" id="PRO_5046062549" evidence="2">
    <location>
        <begin position="23"/>
        <end position="136"/>
    </location>
</feature>
<gene>
    <name evidence="3" type="ORF">GCM10023208_29280</name>
</gene>
<dbReference type="RefSeq" id="WP_346033756.1">
    <property type="nucleotide sequence ID" value="NZ_BAABHV010000021.1"/>
</dbReference>
<proteinExistence type="predicted"/>
<accession>A0ABP9KNT8</accession>
<protein>
    <submittedName>
        <fullName evidence="3">Uncharacterized protein</fullName>
    </submittedName>
</protein>
<keyword evidence="4" id="KW-1185">Reference proteome</keyword>
<name>A0ABP9KNT8_9SPHN</name>
<dbReference type="EMBL" id="BAABHV010000021">
    <property type="protein sequence ID" value="GAA5060647.1"/>
    <property type="molecule type" value="Genomic_DNA"/>
</dbReference>
<feature type="region of interest" description="Disordered" evidence="1">
    <location>
        <begin position="57"/>
        <end position="90"/>
    </location>
</feature>
<feature type="signal peptide" evidence="2">
    <location>
        <begin position="1"/>
        <end position="22"/>
    </location>
</feature>